<dbReference type="HOGENOM" id="CLU_2347870_0_0_1"/>
<dbReference type="AlphaFoldDB" id="A0A074RKP1"/>
<organism evidence="1 2">
    <name type="scientific">Rhizoctonia solani 123E</name>
    <dbReference type="NCBI Taxonomy" id="1423351"/>
    <lineage>
        <taxon>Eukaryota</taxon>
        <taxon>Fungi</taxon>
        <taxon>Dikarya</taxon>
        <taxon>Basidiomycota</taxon>
        <taxon>Agaricomycotina</taxon>
        <taxon>Agaricomycetes</taxon>
        <taxon>Cantharellales</taxon>
        <taxon>Ceratobasidiaceae</taxon>
        <taxon>Rhizoctonia</taxon>
    </lineage>
</organism>
<evidence type="ECO:0000313" key="1">
    <source>
        <dbReference type="EMBL" id="KEP45248.1"/>
    </source>
</evidence>
<keyword evidence="2" id="KW-1185">Reference proteome</keyword>
<comment type="caution">
    <text evidence="1">The sequence shown here is derived from an EMBL/GenBank/DDBJ whole genome shotgun (WGS) entry which is preliminary data.</text>
</comment>
<gene>
    <name evidence="1" type="ORF">V565_297450</name>
</gene>
<protein>
    <submittedName>
        <fullName evidence="1">Uncharacterized protein</fullName>
    </submittedName>
</protein>
<reference evidence="1 2" key="1">
    <citation type="submission" date="2013-12" db="EMBL/GenBank/DDBJ databases">
        <authorList>
            <person name="Cubeta M."/>
            <person name="Pakala S."/>
            <person name="Fedorova N."/>
            <person name="Thomas E."/>
            <person name="Dean R."/>
            <person name="Jabaji S."/>
            <person name="Neate S."/>
            <person name="Toda T."/>
            <person name="Tavantzis S."/>
            <person name="Vilgalys R."/>
            <person name="Bharathan N."/>
            <person name="Pakala S."/>
            <person name="Losada L.S."/>
            <person name="Zafar N."/>
            <person name="Nierman W."/>
        </authorList>
    </citation>
    <scope>NUCLEOTIDE SEQUENCE [LARGE SCALE GENOMIC DNA]</scope>
    <source>
        <strain evidence="1 2">123E</strain>
    </source>
</reference>
<dbReference type="Proteomes" id="UP000027456">
    <property type="component" value="Unassembled WGS sequence"/>
</dbReference>
<name>A0A074RKP1_9AGAM</name>
<sequence length="97" mass="10421">MCLHARARAPKPSAYPVDEAPEIALDPYEVNQLTEAGVVAEDVVGVVAGQIPADRQPLAVVEHGPGVLRFVIALTEQLRLTTWDHCGLTKRIVLGSL</sequence>
<accession>A0A074RKP1</accession>
<dbReference type="EMBL" id="AZST01002045">
    <property type="protein sequence ID" value="KEP45248.1"/>
    <property type="molecule type" value="Genomic_DNA"/>
</dbReference>
<proteinExistence type="predicted"/>
<evidence type="ECO:0000313" key="2">
    <source>
        <dbReference type="Proteomes" id="UP000027456"/>
    </source>
</evidence>